<reference evidence="8 9" key="1">
    <citation type="submission" date="2016-03" db="EMBL/GenBank/DDBJ databases">
        <title>Acetic acid bacteria sequencing.</title>
        <authorList>
            <person name="Brandt J."/>
            <person name="Jakob F."/>
            <person name="Vogel R.F."/>
        </authorList>
    </citation>
    <scope>NUCLEOTIDE SEQUENCE [LARGE SCALE GENOMIC DNA]</scope>
    <source>
        <strain evidence="8 9">TMW2.1153</strain>
    </source>
</reference>
<evidence type="ECO:0000256" key="1">
    <source>
        <dbReference type="ARBA" id="ARBA00022490"/>
    </source>
</evidence>
<evidence type="ECO:0000256" key="3">
    <source>
        <dbReference type="ARBA" id="ARBA00022801"/>
    </source>
</evidence>
<dbReference type="Proteomes" id="UP000188937">
    <property type="component" value="Chromosome"/>
</dbReference>
<keyword evidence="1" id="KW-0963">Cytoplasm</keyword>
<name>A0A1U9KKY2_ACEAC</name>
<evidence type="ECO:0000256" key="6">
    <source>
        <dbReference type="PROSITE-ProRule" id="PRU00169"/>
    </source>
</evidence>
<feature type="domain" description="Response regulatory" evidence="7">
    <location>
        <begin position="27"/>
        <end position="144"/>
    </location>
</feature>
<dbReference type="PANTHER" id="PTHR42872:SF6">
    <property type="entry name" value="PROTEIN-GLUTAMATE METHYLESTERASE_PROTEIN-GLUTAMINE GLUTAMINASE"/>
    <property type="match status" value="1"/>
</dbReference>
<dbReference type="GO" id="GO:0008984">
    <property type="term" value="F:protein-glutamate methylesterase activity"/>
    <property type="evidence" value="ECO:0007669"/>
    <property type="project" value="UniProtKB-EC"/>
</dbReference>
<dbReference type="GO" id="GO:0006935">
    <property type="term" value="P:chemotaxis"/>
    <property type="evidence" value="ECO:0007669"/>
    <property type="project" value="UniProtKB-KW"/>
</dbReference>
<keyword evidence="2" id="KW-0145">Chemotaxis</keyword>
<organism evidence="8 9">
    <name type="scientific">Acetobacter aceti</name>
    <dbReference type="NCBI Taxonomy" id="435"/>
    <lineage>
        <taxon>Bacteria</taxon>
        <taxon>Pseudomonadati</taxon>
        <taxon>Pseudomonadota</taxon>
        <taxon>Alphaproteobacteria</taxon>
        <taxon>Acetobacterales</taxon>
        <taxon>Acetobacteraceae</taxon>
        <taxon>Acetobacter</taxon>
        <taxon>Acetobacter subgen. Acetobacter</taxon>
    </lineage>
</organism>
<dbReference type="AlphaFoldDB" id="A0A1U9KKY2"/>
<sequence length="373" mass="38788">MVTVADRIFSQPAAASSQVHPEEPPVRVLVADGDPAIRSLVRKMLGDHPGCSDCIEAQDTDDVFAALETSPPDVILLGSAFAGMNGLQVTRAVMVRQPVPVVIMADVEEEDLDRAFECLRSGALEIVPRTEESLSSSDTFSRLLDLARQAKALQPRHDAPEIQGNVSSLPVDVLFLMAGTGALGAALRVYQAAEFSSSIPVVLVTALASSLLPDFVRWLDETLEGGAKLVDLATGQPLTAGPLNVVAASVLPRVVASDGRGVILAGLPDIPWMTPDTSSGENGFDVLLASTAEIAAKEAVAVLLGGLHSSGAAGLSLLKRAGGRAFVELPALCPFARSSFTAVRIDAANVYATVSGLVTLLDDLNAQRALPGA</sequence>
<dbReference type="PANTHER" id="PTHR42872">
    <property type="entry name" value="PROTEIN-GLUTAMATE METHYLESTERASE/PROTEIN-GLUTAMINE GLUTAMINASE"/>
    <property type="match status" value="1"/>
</dbReference>
<proteinExistence type="predicted"/>
<protein>
    <recommendedName>
        <fullName evidence="4">protein-glutamate methylesterase</fullName>
        <ecNumber evidence="4">3.1.1.61</ecNumber>
    </recommendedName>
</protein>
<evidence type="ECO:0000313" key="8">
    <source>
        <dbReference type="EMBL" id="AQS86408.1"/>
    </source>
</evidence>
<dbReference type="Pfam" id="PF01339">
    <property type="entry name" value="CheB_methylest"/>
    <property type="match status" value="1"/>
</dbReference>
<dbReference type="SUPFAM" id="SSF52738">
    <property type="entry name" value="Methylesterase CheB, C-terminal domain"/>
    <property type="match status" value="1"/>
</dbReference>
<dbReference type="Gene3D" id="3.40.50.180">
    <property type="entry name" value="Methylesterase CheB, C-terminal domain"/>
    <property type="match status" value="1"/>
</dbReference>
<dbReference type="InterPro" id="IPR001789">
    <property type="entry name" value="Sig_transdc_resp-reg_receiver"/>
</dbReference>
<dbReference type="GO" id="GO:0005737">
    <property type="term" value="C:cytoplasm"/>
    <property type="evidence" value="ECO:0007669"/>
    <property type="project" value="InterPro"/>
</dbReference>
<evidence type="ECO:0000256" key="5">
    <source>
        <dbReference type="ARBA" id="ARBA00048267"/>
    </source>
</evidence>
<dbReference type="InterPro" id="IPR035909">
    <property type="entry name" value="CheB_C"/>
</dbReference>
<dbReference type="KEGG" id="aace:A0U92_10065"/>
<dbReference type="GO" id="GO:0000156">
    <property type="term" value="F:phosphorelay response regulator activity"/>
    <property type="evidence" value="ECO:0007669"/>
    <property type="project" value="InterPro"/>
</dbReference>
<dbReference type="SUPFAM" id="SSF52172">
    <property type="entry name" value="CheY-like"/>
    <property type="match status" value="1"/>
</dbReference>
<dbReference type="EMBL" id="CP014692">
    <property type="protein sequence ID" value="AQS86408.1"/>
    <property type="molecule type" value="Genomic_DNA"/>
</dbReference>
<keyword evidence="9" id="KW-1185">Reference proteome</keyword>
<accession>A0A1U9KKY2</accession>
<comment type="catalytic activity">
    <reaction evidence="5">
        <text>[protein]-L-glutamate 5-O-methyl ester + H2O = L-glutamyl-[protein] + methanol + H(+)</text>
        <dbReference type="Rhea" id="RHEA:23236"/>
        <dbReference type="Rhea" id="RHEA-COMP:10208"/>
        <dbReference type="Rhea" id="RHEA-COMP:10311"/>
        <dbReference type="ChEBI" id="CHEBI:15377"/>
        <dbReference type="ChEBI" id="CHEBI:15378"/>
        <dbReference type="ChEBI" id="CHEBI:17790"/>
        <dbReference type="ChEBI" id="CHEBI:29973"/>
        <dbReference type="ChEBI" id="CHEBI:82795"/>
        <dbReference type="EC" id="3.1.1.61"/>
    </reaction>
</comment>
<comment type="caution">
    <text evidence="6">Lacks conserved residue(s) required for the propagation of feature annotation.</text>
</comment>
<dbReference type="RefSeq" id="WP_077814375.1">
    <property type="nucleotide sequence ID" value="NZ_CP014692.1"/>
</dbReference>
<dbReference type="SMART" id="SM00448">
    <property type="entry name" value="REC"/>
    <property type="match status" value="1"/>
</dbReference>
<evidence type="ECO:0000256" key="4">
    <source>
        <dbReference type="ARBA" id="ARBA00039140"/>
    </source>
</evidence>
<gene>
    <name evidence="8" type="ORF">A0U92_10065</name>
</gene>
<dbReference type="InterPro" id="IPR000673">
    <property type="entry name" value="Sig_transdc_resp-reg_Me-estase"/>
</dbReference>
<dbReference type="InterPro" id="IPR011006">
    <property type="entry name" value="CheY-like_superfamily"/>
</dbReference>
<dbReference type="Pfam" id="PF00072">
    <property type="entry name" value="Response_reg"/>
    <property type="match status" value="1"/>
</dbReference>
<dbReference type="STRING" id="435.A0U92_10065"/>
<evidence type="ECO:0000313" key="9">
    <source>
        <dbReference type="Proteomes" id="UP000188937"/>
    </source>
</evidence>
<dbReference type="PROSITE" id="PS50110">
    <property type="entry name" value="RESPONSE_REGULATORY"/>
    <property type="match status" value="1"/>
</dbReference>
<evidence type="ECO:0000256" key="2">
    <source>
        <dbReference type="ARBA" id="ARBA00022500"/>
    </source>
</evidence>
<dbReference type="OrthoDB" id="9793421at2"/>
<evidence type="ECO:0000259" key="7">
    <source>
        <dbReference type="PROSITE" id="PS50110"/>
    </source>
</evidence>
<dbReference type="EC" id="3.1.1.61" evidence="4"/>
<keyword evidence="3" id="KW-0378">Hydrolase</keyword>
<dbReference type="Gene3D" id="3.40.50.2300">
    <property type="match status" value="1"/>
</dbReference>